<protein>
    <submittedName>
        <fullName evidence="1">Uncharacterized protein</fullName>
    </submittedName>
</protein>
<reference evidence="1" key="1">
    <citation type="submission" date="2014-12" db="EMBL/GenBank/DDBJ databases">
        <title>Insight into the proteome of Arion vulgaris.</title>
        <authorList>
            <person name="Aradska J."/>
            <person name="Bulat T."/>
            <person name="Smidak R."/>
            <person name="Sarate P."/>
            <person name="Gangsoo J."/>
            <person name="Sialana F."/>
            <person name="Bilban M."/>
            <person name="Lubec G."/>
        </authorList>
    </citation>
    <scope>NUCLEOTIDE SEQUENCE</scope>
    <source>
        <tissue evidence="1">Skin</tissue>
    </source>
</reference>
<organism evidence="1">
    <name type="scientific">Arion vulgaris</name>
    <dbReference type="NCBI Taxonomy" id="1028688"/>
    <lineage>
        <taxon>Eukaryota</taxon>
        <taxon>Metazoa</taxon>
        <taxon>Spiralia</taxon>
        <taxon>Lophotrochozoa</taxon>
        <taxon>Mollusca</taxon>
        <taxon>Gastropoda</taxon>
        <taxon>Heterobranchia</taxon>
        <taxon>Euthyneura</taxon>
        <taxon>Panpulmonata</taxon>
        <taxon>Eupulmonata</taxon>
        <taxon>Stylommatophora</taxon>
        <taxon>Helicina</taxon>
        <taxon>Arionoidea</taxon>
        <taxon>Arionidae</taxon>
        <taxon>Arion</taxon>
    </lineage>
</organism>
<sequence>MFPYAFHVLTGSNATVLVTVNPLQYPELSVNKVKCFGKVNDDNKQWTVCGSLHFSCVCLREKIMSKVNLFFAEPYCSSGCNTMSVSFSCDQNTVFV</sequence>
<dbReference type="EMBL" id="HACG01042066">
    <property type="protein sequence ID" value="CEK88931.1"/>
    <property type="molecule type" value="Transcribed_RNA"/>
</dbReference>
<gene>
    <name evidence="1" type="primary">ORF167931</name>
</gene>
<evidence type="ECO:0000313" key="1">
    <source>
        <dbReference type="EMBL" id="CEK88931.1"/>
    </source>
</evidence>
<dbReference type="AlphaFoldDB" id="A0A0B7B9H4"/>
<proteinExistence type="predicted"/>
<name>A0A0B7B9H4_9EUPU</name>
<accession>A0A0B7B9H4</accession>